<evidence type="ECO:0000313" key="5">
    <source>
        <dbReference type="Proteomes" id="UP000602050"/>
    </source>
</evidence>
<accession>A0A8J2ZPK2</accession>
<dbReference type="GO" id="GO:0016020">
    <property type="term" value="C:membrane"/>
    <property type="evidence" value="ECO:0007669"/>
    <property type="project" value="InterPro"/>
</dbReference>
<keyword evidence="5" id="KW-1185">Reference proteome</keyword>
<evidence type="ECO:0000256" key="2">
    <source>
        <dbReference type="PROSITE-ProRule" id="PRU00284"/>
    </source>
</evidence>
<organism evidence="4 5">
    <name type="scientific">Compostibacillus humi</name>
    <dbReference type="NCBI Taxonomy" id="1245525"/>
    <lineage>
        <taxon>Bacteria</taxon>
        <taxon>Bacillati</taxon>
        <taxon>Bacillota</taxon>
        <taxon>Bacilli</taxon>
        <taxon>Bacillales</taxon>
        <taxon>Bacillaceae</taxon>
        <taxon>Compostibacillus</taxon>
    </lineage>
</organism>
<proteinExistence type="predicted"/>
<dbReference type="Pfam" id="PF00015">
    <property type="entry name" value="MCPsignal"/>
    <property type="match status" value="1"/>
</dbReference>
<evidence type="ECO:0000256" key="1">
    <source>
        <dbReference type="ARBA" id="ARBA00023224"/>
    </source>
</evidence>
<name>A0A8J2ZPK2_9BACI</name>
<dbReference type="Gene3D" id="1.10.287.950">
    <property type="entry name" value="Methyl-accepting chemotaxis protein"/>
    <property type="match status" value="1"/>
</dbReference>
<evidence type="ECO:0000259" key="3">
    <source>
        <dbReference type="PROSITE" id="PS50111"/>
    </source>
</evidence>
<keyword evidence="1 2" id="KW-0807">Transducer</keyword>
<reference evidence="4" key="1">
    <citation type="journal article" date="2014" name="Int. J. Syst. Evol. Microbiol.">
        <title>Complete genome sequence of Corynebacterium casei LMG S-19264T (=DSM 44701T), isolated from a smear-ripened cheese.</title>
        <authorList>
            <consortium name="US DOE Joint Genome Institute (JGI-PGF)"/>
            <person name="Walter F."/>
            <person name="Albersmeier A."/>
            <person name="Kalinowski J."/>
            <person name="Ruckert C."/>
        </authorList>
    </citation>
    <scope>NUCLEOTIDE SEQUENCE</scope>
    <source>
        <strain evidence="4">CGMCC 1.12360</strain>
    </source>
</reference>
<comment type="caution">
    <text evidence="4">The sequence shown here is derived from an EMBL/GenBank/DDBJ whole genome shotgun (WGS) entry which is preliminary data.</text>
</comment>
<dbReference type="GO" id="GO:0007165">
    <property type="term" value="P:signal transduction"/>
    <property type="evidence" value="ECO:0007669"/>
    <property type="project" value="UniProtKB-KW"/>
</dbReference>
<reference evidence="4" key="2">
    <citation type="submission" date="2020-09" db="EMBL/GenBank/DDBJ databases">
        <authorList>
            <person name="Sun Q."/>
            <person name="Zhou Y."/>
        </authorList>
    </citation>
    <scope>NUCLEOTIDE SEQUENCE</scope>
    <source>
        <strain evidence="4">CGMCC 1.12360</strain>
    </source>
</reference>
<feature type="domain" description="Methyl-accepting transducer" evidence="3">
    <location>
        <begin position="27"/>
        <end position="277"/>
    </location>
</feature>
<gene>
    <name evidence="4" type="ORF">GCM10010978_05740</name>
</gene>
<dbReference type="EMBL" id="BMEV01000007">
    <property type="protein sequence ID" value="GGH70622.1"/>
    <property type="molecule type" value="Genomic_DNA"/>
</dbReference>
<protein>
    <recommendedName>
        <fullName evidence="3">Methyl-accepting transducer domain-containing protein</fullName>
    </recommendedName>
</protein>
<dbReference type="Proteomes" id="UP000602050">
    <property type="component" value="Unassembled WGS sequence"/>
</dbReference>
<evidence type="ECO:0000313" key="4">
    <source>
        <dbReference type="EMBL" id="GGH70622.1"/>
    </source>
</evidence>
<dbReference type="PANTHER" id="PTHR32089">
    <property type="entry name" value="METHYL-ACCEPTING CHEMOTAXIS PROTEIN MCPB"/>
    <property type="match status" value="1"/>
</dbReference>
<sequence>MALRVCNRLLSLEQQVVLEAYDDQLEIVRESEVRSKAKVETIAMLEQTSNELATHSQQTNGLIQEMTARMDIIAQNAKGGRVLAEEAQQTANDGNTQLDKINRTIERVEESSRMVGEQMKNLEMMTNQIKDIVGIVKGIADQTNLLSLNASIEAARAGEHGKGAAVVASEVRKLAEGTRDSVMNVSELVNKINEYVASSSSSLEQAQTLVEETKDQMNGTRKSFKNILQTMENTKESNVRIEQDLESFLQAIYEIEQSAATLATTAENLNVMMEELNE</sequence>
<dbReference type="PROSITE" id="PS50111">
    <property type="entry name" value="CHEMOTAXIS_TRANSDUC_2"/>
    <property type="match status" value="1"/>
</dbReference>
<dbReference type="InterPro" id="IPR004089">
    <property type="entry name" value="MCPsignal_dom"/>
</dbReference>
<dbReference type="SMART" id="SM00283">
    <property type="entry name" value="MA"/>
    <property type="match status" value="1"/>
</dbReference>
<dbReference type="AlphaFoldDB" id="A0A8J2ZPK2"/>
<dbReference type="PANTHER" id="PTHR32089:SF118">
    <property type="entry name" value="HEME-BASED AEROTACTIC TRANSDUCER HEMAT"/>
    <property type="match status" value="1"/>
</dbReference>
<dbReference type="SUPFAM" id="SSF58104">
    <property type="entry name" value="Methyl-accepting chemotaxis protein (MCP) signaling domain"/>
    <property type="match status" value="1"/>
</dbReference>